<dbReference type="AlphaFoldDB" id="A0A0L8V959"/>
<dbReference type="EMBL" id="LGIA01000149">
    <property type="protein sequence ID" value="KOH45025.1"/>
    <property type="molecule type" value="Genomic_DNA"/>
</dbReference>
<dbReference type="Proteomes" id="UP000036958">
    <property type="component" value="Unassembled WGS sequence"/>
</dbReference>
<comment type="caution">
    <text evidence="1">The sequence shown here is derived from an EMBL/GenBank/DDBJ whole genome shotgun (WGS) entry which is preliminary data.</text>
</comment>
<accession>A0A0L8V959</accession>
<gene>
    <name evidence="1" type="ORF">NC99_21500</name>
</gene>
<protein>
    <submittedName>
        <fullName evidence="1">Uncharacterized protein</fullName>
    </submittedName>
</protein>
<sequence length="45" mass="4927">MDSSVCGDVEKTASFLKINKPFIHDSNLPKPKKGCLTTSFSDLLI</sequence>
<reference evidence="2" key="1">
    <citation type="submission" date="2015-07" db="EMBL/GenBank/DDBJ databases">
        <title>Genome sequencing of Sunxiuqinia dokdonensis strain SK.</title>
        <authorList>
            <person name="Ahn S."/>
            <person name="Kim B.-C."/>
        </authorList>
    </citation>
    <scope>NUCLEOTIDE SEQUENCE [LARGE SCALE GENOMIC DNA]</scope>
    <source>
        <strain evidence="2">SK</strain>
    </source>
</reference>
<keyword evidence="2" id="KW-1185">Reference proteome</keyword>
<name>A0A0L8V959_9BACT</name>
<evidence type="ECO:0000313" key="1">
    <source>
        <dbReference type="EMBL" id="KOH45025.1"/>
    </source>
</evidence>
<evidence type="ECO:0000313" key="2">
    <source>
        <dbReference type="Proteomes" id="UP000036958"/>
    </source>
</evidence>
<organism evidence="1 2">
    <name type="scientific">Sunxiuqinia dokdonensis</name>
    <dbReference type="NCBI Taxonomy" id="1409788"/>
    <lineage>
        <taxon>Bacteria</taxon>
        <taxon>Pseudomonadati</taxon>
        <taxon>Bacteroidota</taxon>
        <taxon>Bacteroidia</taxon>
        <taxon>Marinilabiliales</taxon>
        <taxon>Prolixibacteraceae</taxon>
        <taxon>Sunxiuqinia</taxon>
    </lineage>
</organism>
<proteinExistence type="predicted"/>